<dbReference type="Proteomes" id="UP000251002">
    <property type="component" value="Unassembled WGS sequence"/>
</dbReference>
<proteinExistence type="predicted"/>
<gene>
    <name evidence="1" type="ORF">DP120_04335</name>
</gene>
<evidence type="ECO:0000313" key="2">
    <source>
        <dbReference type="Proteomes" id="UP000251002"/>
    </source>
</evidence>
<dbReference type="EMBL" id="QLZR01000001">
    <property type="protein sequence ID" value="RAZ81508.1"/>
    <property type="molecule type" value="Genomic_DNA"/>
</dbReference>
<evidence type="ECO:0000313" key="1">
    <source>
        <dbReference type="EMBL" id="RAZ81508.1"/>
    </source>
</evidence>
<name>A0A365L7Y3_9BACL</name>
<organism evidence="1 2">
    <name type="scientific">Planococcus halotolerans</name>
    <dbReference type="NCBI Taxonomy" id="2233542"/>
    <lineage>
        <taxon>Bacteria</taxon>
        <taxon>Bacillati</taxon>
        <taxon>Bacillota</taxon>
        <taxon>Bacilli</taxon>
        <taxon>Bacillales</taxon>
        <taxon>Caryophanaceae</taxon>
        <taxon>Planococcus</taxon>
    </lineage>
</organism>
<sequence>MGLSLFLVCVRKMEFVRGKRSLCAQNHFCVVFDIFTLSIKLSNSHIKVQKPGADVFRHAKNSNVLKGAFAFAKAFSS</sequence>
<reference evidence="1 2" key="1">
    <citation type="submission" date="2018-06" db="EMBL/GenBank/DDBJ databases">
        <title>The draft genome sequences of strains SCU63 and S1.</title>
        <authorList>
            <person name="Gan L."/>
        </authorList>
    </citation>
    <scope>NUCLEOTIDE SEQUENCE [LARGE SCALE GENOMIC DNA]</scope>
    <source>
        <strain evidence="1 2">SCU63</strain>
    </source>
</reference>
<protein>
    <submittedName>
        <fullName evidence="1">Uncharacterized protein</fullName>
    </submittedName>
</protein>
<dbReference type="AlphaFoldDB" id="A0A365L7Y3"/>
<accession>A0A365L7Y3</accession>
<comment type="caution">
    <text evidence="1">The sequence shown here is derived from an EMBL/GenBank/DDBJ whole genome shotgun (WGS) entry which is preliminary data.</text>
</comment>
<keyword evidence="2" id="KW-1185">Reference proteome</keyword>